<dbReference type="Gene3D" id="3.90.1300.10">
    <property type="entry name" value="Amidase signature (AS) domain"/>
    <property type="match status" value="1"/>
</dbReference>
<keyword evidence="4" id="KW-1185">Reference proteome</keyword>
<dbReference type="RefSeq" id="WP_344330162.1">
    <property type="nucleotide sequence ID" value="NZ_BAAAPY010000016.1"/>
</dbReference>
<dbReference type="PANTHER" id="PTHR42678:SF34">
    <property type="entry name" value="OS04G0183300 PROTEIN"/>
    <property type="match status" value="1"/>
</dbReference>
<dbReference type="InterPro" id="IPR020556">
    <property type="entry name" value="Amidase_CS"/>
</dbReference>
<dbReference type="InterPro" id="IPR002105">
    <property type="entry name" value="Dockerin_1_rpt"/>
</dbReference>
<accession>A0ABN2W764</accession>
<feature type="chain" id="PRO_5045236156" evidence="1">
    <location>
        <begin position="43"/>
        <end position="619"/>
    </location>
</feature>
<comment type="caution">
    <text evidence="3">The sequence shown here is derived from an EMBL/GenBank/DDBJ whole genome shotgun (WGS) entry which is preliminary data.</text>
</comment>
<reference evidence="3 4" key="1">
    <citation type="journal article" date="2019" name="Int. J. Syst. Evol. Microbiol.">
        <title>The Global Catalogue of Microorganisms (GCM) 10K type strain sequencing project: providing services to taxonomists for standard genome sequencing and annotation.</title>
        <authorList>
            <consortium name="The Broad Institute Genomics Platform"/>
            <consortium name="The Broad Institute Genome Sequencing Center for Infectious Disease"/>
            <person name="Wu L."/>
            <person name="Ma J."/>
        </authorList>
    </citation>
    <scope>NUCLEOTIDE SEQUENCE [LARGE SCALE GENOMIC DNA]</scope>
    <source>
        <strain evidence="3 4">JCM 15749</strain>
    </source>
</reference>
<evidence type="ECO:0000313" key="3">
    <source>
        <dbReference type="EMBL" id="GAA2085518.1"/>
    </source>
</evidence>
<keyword evidence="1" id="KW-0732">Signal</keyword>
<evidence type="ECO:0000259" key="2">
    <source>
        <dbReference type="Pfam" id="PF01425"/>
    </source>
</evidence>
<dbReference type="Pfam" id="PF01425">
    <property type="entry name" value="Amidase"/>
    <property type="match status" value="1"/>
</dbReference>
<dbReference type="Proteomes" id="UP001501480">
    <property type="component" value="Unassembled WGS sequence"/>
</dbReference>
<organism evidence="3 4">
    <name type="scientific">Aeromicrobium halocynthiae</name>
    <dbReference type="NCBI Taxonomy" id="560557"/>
    <lineage>
        <taxon>Bacteria</taxon>
        <taxon>Bacillati</taxon>
        <taxon>Actinomycetota</taxon>
        <taxon>Actinomycetes</taxon>
        <taxon>Propionibacteriales</taxon>
        <taxon>Nocardioidaceae</taxon>
        <taxon>Aeromicrobium</taxon>
    </lineage>
</organism>
<dbReference type="Pfam" id="PF00404">
    <property type="entry name" value="Dockerin_1"/>
    <property type="match status" value="1"/>
</dbReference>
<dbReference type="PANTHER" id="PTHR42678">
    <property type="entry name" value="AMIDASE"/>
    <property type="match status" value="1"/>
</dbReference>
<sequence>MSTVTGKNITIATAQESVLSRSRRAVAVVAAAALTTATGALASQAGAAPAPSPASTPLLAPFYTELDLTGDDQVTDEDLSVLSAAIGTTSSDDGWPDVAELDLTDDGSITAADLALLSQRMVYDDGPFELIEADVVSMQAAMNAGVITSVDLTRAYLDRIAAYDRTVVEGASRPLAAIISTNADAALAAARRADEVRASDGMVSMLLGVPTTVKDNYNTTDMVTTGGCGCWDDNQTATDATMVEGLRSDGAVIIAKASLDEFAFGFSSLFSAFLPAGETLPVANPYDTSRTAGGSSGGTGAAVAANLAAVGFGTDTGGSIRVPSSYNQLVGVRPTVGLASRAGIIPLALSQDTGGPMTRSVVDAAVALDAVVGIDPADSVTERQRGNVPTSYTSSLDADALSGTRLGYVPSMLGTNQDTRRVWEQTVQSLEAQGAQVVEVTPPAGLNAVLAEPSGSTNEFRHDLDAYVAEHLAPGVMARTLTQIADSGRIVPSRASTYRTRAAVTEETYQAWAGPEGSHTLALAQGKVIVTQMLDDANLNALIYPSTNGASTIGFNMRLSPNTGMPSVTVPMGEASPGAGVNLELLGRDFAEGDLLGLAYAWEQVSQARTTPPLFGPLS</sequence>
<proteinExistence type="predicted"/>
<dbReference type="EMBL" id="BAAAPY010000016">
    <property type="protein sequence ID" value="GAA2085518.1"/>
    <property type="molecule type" value="Genomic_DNA"/>
</dbReference>
<dbReference type="InterPro" id="IPR036439">
    <property type="entry name" value="Dockerin_dom_sf"/>
</dbReference>
<feature type="signal peptide" evidence="1">
    <location>
        <begin position="1"/>
        <end position="42"/>
    </location>
</feature>
<dbReference type="InterPro" id="IPR036928">
    <property type="entry name" value="AS_sf"/>
</dbReference>
<dbReference type="Gene3D" id="1.10.1330.10">
    <property type="entry name" value="Dockerin domain"/>
    <property type="match status" value="1"/>
</dbReference>
<evidence type="ECO:0000313" key="4">
    <source>
        <dbReference type="Proteomes" id="UP001501480"/>
    </source>
</evidence>
<protein>
    <submittedName>
        <fullName evidence="3">Amidase</fullName>
    </submittedName>
</protein>
<evidence type="ECO:0000256" key="1">
    <source>
        <dbReference type="SAM" id="SignalP"/>
    </source>
</evidence>
<dbReference type="PROSITE" id="PS00571">
    <property type="entry name" value="AMIDASES"/>
    <property type="match status" value="1"/>
</dbReference>
<name>A0ABN2W764_9ACTN</name>
<dbReference type="InterPro" id="IPR023631">
    <property type="entry name" value="Amidase_dom"/>
</dbReference>
<gene>
    <name evidence="3" type="ORF">GCM10009821_28930</name>
</gene>
<feature type="domain" description="Amidase" evidence="2">
    <location>
        <begin position="151"/>
        <end position="512"/>
    </location>
</feature>
<dbReference type="SUPFAM" id="SSF75304">
    <property type="entry name" value="Amidase signature (AS) enzymes"/>
    <property type="match status" value="1"/>
</dbReference>